<keyword evidence="2" id="KW-1133">Transmembrane helix</keyword>
<proteinExistence type="predicted"/>
<evidence type="ECO:0000256" key="1">
    <source>
        <dbReference type="SAM" id="MobiDB-lite"/>
    </source>
</evidence>
<organism evidence="4 5">
    <name type="scientific">Mycobacterium adipatum</name>
    <dbReference type="NCBI Taxonomy" id="1682113"/>
    <lineage>
        <taxon>Bacteria</taxon>
        <taxon>Bacillati</taxon>
        <taxon>Actinomycetota</taxon>
        <taxon>Actinomycetes</taxon>
        <taxon>Mycobacteriales</taxon>
        <taxon>Mycobacteriaceae</taxon>
        <taxon>Mycobacterium</taxon>
    </lineage>
</organism>
<reference evidence="4 5" key="1">
    <citation type="submission" date="2016-05" db="EMBL/GenBank/DDBJ databases">
        <title>Complete genome sequence of a phthalic acid esters degrading Mycobacterium sp. YC-RL4.</title>
        <authorList>
            <person name="Ren L."/>
            <person name="Fan S."/>
            <person name="Ruth N."/>
            <person name="Jia Y."/>
            <person name="Wang J."/>
            <person name="Qiao C."/>
        </authorList>
    </citation>
    <scope>NUCLEOTIDE SEQUENCE [LARGE SCALE GENOMIC DNA]</scope>
    <source>
        <strain evidence="4 5">YC-RL4</strain>
    </source>
</reference>
<gene>
    <name evidence="4" type="ORF">A7U43_03185</name>
</gene>
<evidence type="ECO:0000313" key="5">
    <source>
        <dbReference type="Proteomes" id="UP000077143"/>
    </source>
</evidence>
<sequence length="105" mass="10938">MTPRLVALFSAIAVTVFVLFAALPATAQAVASTSSTPSPTITTPTTHSYDDSHPDQQESGSNPAFWILGAAAIGLIIIATIMFRAGRPPRVHLARGGPPTDEPQT</sequence>
<evidence type="ECO:0000313" key="4">
    <source>
        <dbReference type="EMBL" id="ANE78477.1"/>
    </source>
</evidence>
<feature type="region of interest" description="Disordered" evidence="1">
    <location>
        <begin position="29"/>
        <end position="61"/>
    </location>
</feature>
<keyword evidence="2" id="KW-0812">Transmembrane</keyword>
<evidence type="ECO:0008006" key="6">
    <source>
        <dbReference type="Google" id="ProtNLM"/>
    </source>
</evidence>
<evidence type="ECO:0000256" key="3">
    <source>
        <dbReference type="SAM" id="SignalP"/>
    </source>
</evidence>
<keyword evidence="5" id="KW-1185">Reference proteome</keyword>
<name>A0A172UH61_9MYCO</name>
<dbReference type="Proteomes" id="UP000077143">
    <property type="component" value="Chromosome"/>
</dbReference>
<accession>A0A172UH61</accession>
<dbReference type="AlphaFoldDB" id="A0A172UH61"/>
<keyword evidence="3" id="KW-0732">Signal</keyword>
<evidence type="ECO:0000256" key="2">
    <source>
        <dbReference type="SAM" id="Phobius"/>
    </source>
</evidence>
<feature type="transmembrane region" description="Helical" evidence="2">
    <location>
        <begin position="64"/>
        <end position="83"/>
    </location>
</feature>
<dbReference type="STRING" id="1682113.A7U43_03185"/>
<dbReference type="EMBL" id="CP015596">
    <property type="protein sequence ID" value="ANE78477.1"/>
    <property type="molecule type" value="Genomic_DNA"/>
</dbReference>
<feature type="chain" id="PRO_5039692005" description="LuxR family transcriptional regulator" evidence="3">
    <location>
        <begin position="28"/>
        <end position="105"/>
    </location>
</feature>
<feature type="compositionally biased region" description="Low complexity" evidence="1">
    <location>
        <begin position="29"/>
        <end position="46"/>
    </location>
</feature>
<protein>
    <recommendedName>
        <fullName evidence="6">LuxR family transcriptional regulator</fullName>
    </recommendedName>
</protein>
<dbReference type="RefSeq" id="WP_067991029.1">
    <property type="nucleotide sequence ID" value="NZ_CP015596.1"/>
</dbReference>
<keyword evidence="2" id="KW-0472">Membrane</keyword>
<dbReference type="KEGG" id="madi:A7U43_03185"/>
<feature type="signal peptide" evidence="3">
    <location>
        <begin position="1"/>
        <end position="27"/>
    </location>
</feature>